<evidence type="ECO:0000259" key="1">
    <source>
        <dbReference type="Pfam" id="PF07727"/>
    </source>
</evidence>
<reference evidence="2" key="1">
    <citation type="submission" date="2020-06" db="EMBL/GenBank/DDBJ databases">
        <authorList>
            <person name="Li T."/>
            <person name="Hu X."/>
            <person name="Zhang T."/>
            <person name="Song X."/>
            <person name="Zhang H."/>
            <person name="Dai N."/>
            <person name="Sheng W."/>
            <person name="Hou X."/>
            <person name="Wei L."/>
        </authorList>
    </citation>
    <scope>NUCLEOTIDE SEQUENCE</scope>
    <source>
        <strain evidence="2">G02</strain>
        <tissue evidence="2">Leaf</tissue>
    </source>
</reference>
<protein>
    <submittedName>
        <fullName evidence="2">Retrovirus-related Pol polyprotein from transposon TNT 1-94</fullName>
    </submittedName>
</protein>
<evidence type="ECO:0000313" key="2">
    <source>
        <dbReference type="EMBL" id="KAL0367248.1"/>
    </source>
</evidence>
<gene>
    <name evidence="2" type="ORF">Sradi_3614900</name>
</gene>
<dbReference type="InterPro" id="IPR013103">
    <property type="entry name" value="RVT_2"/>
</dbReference>
<accession>A0AAW2QHC2</accession>
<dbReference type="Pfam" id="PF07727">
    <property type="entry name" value="RVT_2"/>
    <property type="match status" value="1"/>
</dbReference>
<name>A0AAW2QHC2_SESRA</name>
<proteinExistence type="predicted"/>
<reference evidence="2" key="2">
    <citation type="journal article" date="2024" name="Plant">
        <title>Genomic evolution and insights into agronomic trait innovations of Sesamum species.</title>
        <authorList>
            <person name="Miao H."/>
            <person name="Wang L."/>
            <person name="Qu L."/>
            <person name="Liu H."/>
            <person name="Sun Y."/>
            <person name="Le M."/>
            <person name="Wang Q."/>
            <person name="Wei S."/>
            <person name="Zheng Y."/>
            <person name="Lin W."/>
            <person name="Duan Y."/>
            <person name="Cao H."/>
            <person name="Xiong S."/>
            <person name="Wang X."/>
            <person name="Wei L."/>
            <person name="Li C."/>
            <person name="Ma Q."/>
            <person name="Ju M."/>
            <person name="Zhao R."/>
            <person name="Li G."/>
            <person name="Mu C."/>
            <person name="Tian Q."/>
            <person name="Mei H."/>
            <person name="Zhang T."/>
            <person name="Gao T."/>
            <person name="Zhang H."/>
        </authorList>
    </citation>
    <scope>NUCLEOTIDE SEQUENCE</scope>
    <source>
        <strain evidence="2">G02</strain>
    </source>
</reference>
<dbReference type="EMBL" id="JACGWJ010000015">
    <property type="protein sequence ID" value="KAL0367248.1"/>
    <property type="molecule type" value="Genomic_DNA"/>
</dbReference>
<sequence>MAALSIQEPNHYLQAKGKIEWENDMKVELPALNKNDTWEVVDLPKGKRAIRSKWVFKLKLKPNGTMDRYKARLVAKGYNLVEEEDYIKQFSVVAKAVTVHILLVVASSCSNKLLDSGIRGSLLSSLLMDFLSRIMSIAYSLNTLQQDLGLAKYFLGLEIARYATDAWWVSTLLKLYQARYNFWCPAAQSVCSRTMSSSYGRRTHLVPYLKGNPDKGLFFPVSNSSTLPAFCNTDWLDALIRGVLCLGIAYSWVMPRSLGSLRNSQQWLDPPPKLNIEV</sequence>
<comment type="caution">
    <text evidence="2">The sequence shown here is derived from an EMBL/GenBank/DDBJ whole genome shotgun (WGS) entry which is preliminary data.</text>
</comment>
<organism evidence="2">
    <name type="scientific">Sesamum radiatum</name>
    <name type="common">Black benniseed</name>
    <dbReference type="NCBI Taxonomy" id="300843"/>
    <lineage>
        <taxon>Eukaryota</taxon>
        <taxon>Viridiplantae</taxon>
        <taxon>Streptophyta</taxon>
        <taxon>Embryophyta</taxon>
        <taxon>Tracheophyta</taxon>
        <taxon>Spermatophyta</taxon>
        <taxon>Magnoliopsida</taxon>
        <taxon>eudicotyledons</taxon>
        <taxon>Gunneridae</taxon>
        <taxon>Pentapetalae</taxon>
        <taxon>asterids</taxon>
        <taxon>lamiids</taxon>
        <taxon>Lamiales</taxon>
        <taxon>Pedaliaceae</taxon>
        <taxon>Sesamum</taxon>
    </lineage>
</organism>
<feature type="domain" description="Reverse transcriptase Ty1/copia-type" evidence="1">
    <location>
        <begin position="35"/>
        <end position="108"/>
    </location>
</feature>
<dbReference type="AlphaFoldDB" id="A0AAW2QHC2"/>